<accession>A0A8J6HF70</accession>
<dbReference type="AlphaFoldDB" id="A0A8J6HF70"/>
<name>A0A8J6HF70_TENMO</name>
<evidence type="ECO:0000313" key="1">
    <source>
        <dbReference type="EMBL" id="KAH0813629.1"/>
    </source>
</evidence>
<reference evidence="1" key="1">
    <citation type="journal article" date="2020" name="J Insects Food Feed">
        <title>The yellow mealworm (Tenebrio molitor) genome: a resource for the emerging insects as food and feed industry.</title>
        <authorList>
            <person name="Eriksson T."/>
            <person name="Andere A."/>
            <person name="Kelstrup H."/>
            <person name="Emery V."/>
            <person name="Picard C."/>
        </authorList>
    </citation>
    <scope>NUCLEOTIDE SEQUENCE</scope>
    <source>
        <strain evidence="1">Stoneville</strain>
        <tissue evidence="1">Whole head</tissue>
    </source>
</reference>
<keyword evidence="2" id="KW-1185">Reference proteome</keyword>
<dbReference type="EMBL" id="JABDTM020025082">
    <property type="protein sequence ID" value="KAH0813629.1"/>
    <property type="molecule type" value="Genomic_DNA"/>
</dbReference>
<protein>
    <submittedName>
        <fullName evidence="1">Uncharacterized protein</fullName>
    </submittedName>
</protein>
<comment type="caution">
    <text evidence="1">The sequence shown here is derived from an EMBL/GenBank/DDBJ whole genome shotgun (WGS) entry which is preliminary data.</text>
</comment>
<reference evidence="1" key="2">
    <citation type="submission" date="2021-08" db="EMBL/GenBank/DDBJ databases">
        <authorList>
            <person name="Eriksson T."/>
        </authorList>
    </citation>
    <scope>NUCLEOTIDE SEQUENCE</scope>
    <source>
        <strain evidence="1">Stoneville</strain>
        <tissue evidence="1">Whole head</tissue>
    </source>
</reference>
<dbReference type="Proteomes" id="UP000719412">
    <property type="component" value="Unassembled WGS sequence"/>
</dbReference>
<organism evidence="1 2">
    <name type="scientific">Tenebrio molitor</name>
    <name type="common">Yellow mealworm beetle</name>
    <dbReference type="NCBI Taxonomy" id="7067"/>
    <lineage>
        <taxon>Eukaryota</taxon>
        <taxon>Metazoa</taxon>
        <taxon>Ecdysozoa</taxon>
        <taxon>Arthropoda</taxon>
        <taxon>Hexapoda</taxon>
        <taxon>Insecta</taxon>
        <taxon>Pterygota</taxon>
        <taxon>Neoptera</taxon>
        <taxon>Endopterygota</taxon>
        <taxon>Coleoptera</taxon>
        <taxon>Polyphaga</taxon>
        <taxon>Cucujiformia</taxon>
        <taxon>Tenebrionidae</taxon>
        <taxon>Tenebrio</taxon>
    </lineage>
</organism>
<sequence>MSNIFPCLFVLETAPTSESTLPAPEWPLASRSWSPPLSPLSLAEVYGRKPLTDGLVPMVMEARRAVFLRPPCSGFRGTDEVIFFLLDGYRFRVDRVTHPYLNHDAEISPFGRGHADGTDVFDGAILIEFRACFNEHEWAQEKFTTVAAAALNTNFAMPLTGLAMEKYNLRMSFFSS</sequence>
<gene>
    <name evidence="1" type="ORF">GEV33_009162</name>
</gene>
<proteinExistence type="predicted"/>
<evidence type="ECO:0000313" key="2">
    <source>
        <dbReference type="Proteomes" id="UP000719412"/>
    </source>
</evidence>